<evidence type="ECO:0000256" key="1">
    <source>
        <dbReference type="ARBA" id="ARBA00005189"/>
    </source>
</evidence>
<sequence>MRLIATALTYLLAASILFLAFPVALAVFVVTWPFDRHRLATSRAVRLLGEILLRAAPLWSVEIEGAYPPQPGAFVVVPNHQSMIDALAVACLPREAKWMGKASVFRFPWIGWAFHLCGHVPVLRGDRESGAAARARVRRYVEAGIPVGLFAEGTRSRDGTLRPFRAGPFKTAIETAVPIVPVAISGAGRAMAPDQPLLQPARIRVRILPAIPTTGRRLEDVDALREETRRAIAGALGEMERDP</sequence>
<organism evidence="5 6">
    <name type="scientific">Anaeromyxobacter oryzae</name>
    <dbReference type="NCBI Taxonomy" id="2918170"/>
    <lineage>
        <taxon>Bacteria</taxon>
        <taxon>Pseudomonadati</taxon>
        <taxon>Myxococcota</taxon>
        <taxon>Myxococcia</taxon>
        <taxon>Myxococcales</taxon>
        <taxon>Cystobacterineae</taxon>
        <taxon>Anaeromyxobacteraceae</taxon>
        <taxon>Anaeromyxobacter</taxon>
    </lineage>
</organism>
<comment type="pathway">
    <text evidence="1">Lipid metabolism.</text>
</comment>
<keyword evidence="3" id="KW-0012">Acyltransferase</keyword>
<dbReference type="Pfam" id="PF01553">
    <property type="entry name" value="Acyltransferase"/>
    <property type="match status" value="1"/>
</dbReference>
<protein>
    <recommendedName>
        <fullName evidence="4">Phospholipid/glycerol acyltransferase domain-containing protein</fullName>
    </recommendedName>
</protein>
<keyword evidence="6" id="KW-1185">Reference proteome</keyword>
<keyword evidence="2" id="KW-0808">Transferase</keyword>
<evidence type="ECO:0000313" key="6">
    <source>
        <dbReference type="Proteomes" id="UP001162891"/>
    </source>
</evidence>
<reference evidence="6" key="1">
    <citation type="journal article" date="2022" name="Int. J. Syst. Evol. Microbiol.">
        <title>Anaeromyxobacter oryzae sp. nov., Anaeromyxobacter diazotrophicus sp. nov. and Anaeromyxobacter paludicola sp. nov., isolated from paddy soils.</title>
        <authorList>
            <person name="Itoh H."/>
            <person name="Xu Z."/>
            <person name="Mise K."/>
            <person name="Masuda Y."/>
            <person name="Ushijima N."/>
            <person name="Hayakawa C."/>
            <person name="Shiratori Y."/>
            <person name="Senoo K."/>
        </authorList>
    </citation>
    <scope>NUCLEOTIDE SEQUENCE [LARGE SCALE GENOMIC DNA]</scope>
    <source>
        <strain evidence="6">Red232</strain>
    </source>
</reference>
<dbReference type="RefSeq" id="WP_248357433.1">
    <property type="nucleotide sequence ID" value="NZ_AP025591.1"/>
</dbReference>
<proteinExistence type="predicted"/>
<dbReference type="PANTHER" id="PTHR10434:SF66">
    <property type="entry name" value="PHOSPHOLIPID_GLYCEROL ACYLTRANSFERASE DOMAIN-CONTAINING PROTEIN"/>
    <property type="match status" value="1"/>
</dbReference>
<name>A0ABM7WNM7_9BACT</name>
<evidence type="ECO:0000256" key="2">
    <source>
        <dbReference type="ARBA" id="ARBA00022679"/>
    </source>
</evidence>
<dbReference type="Proteomes" id="UP001162891">
    <property type="component" value="Chromosome"/>
</dbReference>
<dbReference type="SUPFAM" id="SSF69593">
    <property type="entry name" value="Glycerol-3-phosphate (1)-acyltransferase"/>
    <property type="match status" value="1"/>
</dbReference>
<evidence type="ECO:0000256" key="3">
    <source>
        <dbReference type="ARBA" id="ARBA00023315"/>
    </source>
</evidence>
<accession>A0ABM7WNM7</accession>
<dbReference type="EMBL" id="AP025591">
    <property type="protein sequence ID" value="BDG01068.1"/>
    <property type="molecule type" value="Genomic_DNA"/>
</dbReference>
<gene>
    <name evidence="5" type="ORF">AMOR_00640</name>
</gene>
<dbReference type="PANTHER" id="PTHR10434">
    <property type="entry name" value="1-ACYL-SN-GLYCEROL-3-PHOSPHATE ACYLTRANSFERASE"/>
    <property type="match status" value="1"/>
</dbReference>
<evidence type="ECO:0000259" key="4">
    <source>
        <dbReference type="SMART" id="SM00563"/>
    </source>
</evidence>
<dbReference type="InterPro" id="IPR002123">
    <property type="entry name" value="Plipid/glycerol_acylTrfase"/>
</dbReference>
<feature type="domain" description="Phospholipid/glycerol acyltransferase" evidence="4">
    <location>
        <begin position="74"/>
        <end position="187"/>
    </location>
</feature>
<evidence type="ECO:0000313" key="5">
    <source>
        <dbReference type="EMBL" id="BDG01068.1"/>
    </source>
</evidence>
<dbReference type="CDD" id="cd07989">
    <property type="entry name" value="LPLAT_AGPAT-like"/>
    <property type="match status" value="1"/>
</dbReference>
<dbReference type="SMART" id="SM00563">
    <property type="entry name" value="PlsC"/>
    <property type="match status" value="1"/>
</dbReference>